<proteinExistence type="predicted"/>
<dbReference type="Pfam" id="PF00210">
    <property type="entry name" value="Ferritin"/>
    <property type="match status" value="1"/>
</dbReference>
<dbReference type="GO" id="GO:0008199">
    <property type="term" value="F:ferric iron binding"/>
    <property type="evidence" value="ECO:0007669"/>
    <property type="project" value="InterPro"/>
</dbReference>
<dbReference type="PANTHER" id="PTHR30295:SF1">
    <property type="entry name" value="DNA PROTECTION DURING STARVATION PROTEIN"/>
    <property type="match status" value="1"/>
</dbReference>
<dbReference type="GO" id="GO:0006879">
    <property type="term" value="P:intracellular iron ion homeostasis"/>
    <property type="evidence" value="ECO:0007669"/>
    <property type="project" value="UniProtKB-KW"/>
</dbReference>
<evidence type="ECO:0000313" key="5">
    <source>
        <dbReference type="Proteomes" id="UP000326302"/>
    </source>
</evidence>
<reference evidence="4 5" key="1">
    <citation type="submission" date="2019-10" db="EMBL/GenBank/DDBJ databases">
        <title>Unraveling microbial dark matter from salterns through culturing: the case of the genus Halosegnis.</title>
        <authorList>
            <person name="Duran-Viseras A."/>
            <person name="Andrei A.-S."/>
            <person name="Vera-Gargallo B."/>
            <person name="Ghai R."/>
            <person name="Sanchez-Porro C."/>
            <person name="Ventosa A."/>
        </authorList>
    </citation>
    <scope>NUCLEOTIDE SEQUENCE [LARGE SCALE GENOMIC DNA]</scope>
    <source>
        <strain evidence="4 5">F17-44</strain>
    </source>
</reference>
<dbReference type="SUPFAM" id="SSF47240">
    <property type="entry name" value="Ferritin-like"/>
    <property type="match status" value="1"/>
</dbReference>
<keyword evidence="2" id="KW-0408">Iron</keyword>
<evidence type="ECO:0000259" key="3">
    <source>
        <dbReference type="PROSITE" id="PS50905"/>
    </source>
</evidence>
<dbReference type="InterPro" id="IPR009078">
    <property type="entry name" value="Ferritin-like_SF"/>
</dbReference>
<feature type="domain" description="Ferritin-like diiron" evidence="3">
    <location>
        <begin position="1"/>
        <end position="152"/>
    </location>
</feature>
<dbReference type="InterPro" id="IPR009040">
    <property type="entry name" value="Ferritin-like_diiron"/>
</dbReference>
<evidence type="ECO:0000313" key="4">
    <source>
        <dbReference type="EMBL" id="KAB7515384.1"/>
    </source>
</evidence>
<dbReference type="Proteomes" id="UP000326302">
    <property type="component" value="Unassembled WGS sequence"/>
</dbReference>
<evidence type="ECO:0000256" key="2">
    <source>
        <dbReference type="ARBA" id="ARBA00023004"/>
    </source>
</evidence>
<dbReference type="PROSITE" id="PS50905">
    <property type="entry name" value="FERRITIN_LIKE"/>
    <property type="match status" value="1"/>
</dbReference>
<keyword evidence="1" id="KW-0409">Iron storage</keyword>
<dbReference type="EMBL" id="QJOW01000003">
    <property type="protein sequence ID" value="KAB7515384.1"/>
    <property type="molecule type" value="Genomic_DNA"/>
</dbReference>
<dbReference type="InterPro" id="IPR012347">
    <property type="entry name" value="Ferritin-like"/>
</dbReference>
<dbReference type="PANTHER" id="PTHR30295">
    <property type="entry name" value="BACTERIOFERRITIN"/>
    <property type="match status" value="1"/>
</dbReference>
<dbReference type="Gene3D" id="1.20.1260.10">
    <property type="match status" value="1"/>
</dbReference>
<gene>
    <name evidence="4" type="ORF">DMP03_09180</name>
</gene>
<dbReference type="GO" id="GO:0004322">
    <property type="term" value="F:ferroxidase activity"/>
    <property type="evidence" value="ECO:0007669"/>
    <property type="project" value="TreeGrafter"/>
</dbReference>
<comment type="caution">
    <text evidence="4">The sequence shown here is derived from an EMBL/GenBank/DDBJ whole genome shotgun (WGS) entry which is preliminary data.</text>
</comment>
<dbReference type="InterPro" id="IPR008331">
    <property type="entry name" value="Ferritin_DPS_dom"/>
</dbReference>
<name>A0A5N5U9X3_9EURY</name>
<accession>A0A5N5U9X3</accession>
<dbReference type="GO" id="GO:0005829">
    <property type="term" value="C:cytosol"/>
    <property type="evidence" value="ECO:0007669"/>
    <property type="project" value="TreeGrafter"/>
</dbReference>
<protein>
    <submittedName>
        <fullName evidence="4">Rubrerythrin</fullName>
    </submittedName>
</protein>
<evidence type="ECO:0000256" key="1">
    <source>
        <dbReference type="ARBA" id="ARBA00022434"/>
    </source>
</evidence>
<dbReference type="GO" id="GO:0020037">
    <property type="term" value="F:heme binding"/>
    <property type="evidence" value="ECO:0007669"/>
    <property type="project" value="TreeGrafter"/>
</dbReference>
<dbReference type="AlphaFoldDB" id="A0A5N5U9X3"/>
<organism evidence="4 5">
    <name type="scientific">Halosegnis rubeus</name>
    <dbReference type="NCBI Taxonomy" id="2212850"/>
    <lineage>
        <taxon>Archaea</taxon>
        <taxon>Methanobacteriati</taxon>
        <taxon>Methanobacteriota</taxon>
        <taxon>Stenosarchaea group</taxon>
        <taxon>Halobacteria</taxon>
        <taxon>Halobacteriales</taxon>
        <taxon>Natronomonadaceae</taxon>
        <taxon>Halosegnis</taxon>
    </lineage>
</organism>
<dbReference type="OrthoDB" id="6978at2157"/>
<sequence length="152" mass="17040">MMSDEVIQLLQKAYSDEMETIMNYLTNSIVLDGVRAQEVKEGLRQDATQEEIQHAQMIGERLKQLDARPPASGEFVARQDSLQPPEDPADVVSVIDGVIKAEDDAIQTYRSLIKAAEAADDPVSEDLAVEILADEEAHRTEFKSYRREYGDN</sequence>